<reference evidence="9" key="1">
    <citation type="submission" date="2015-10" db="EMBL/GenBank/DDBJ databases">
        <title>Draft Genome Sequences of 11 Lactococcus lactis subspecies cremoris strains.</title>
        <authorList>
            <person name="Wels M."/>
            <person name="Backus L."/>
            <person name="Boekhorst J."/>
            <person name="Dijkstra A."/>
            <person name="Beerthuizen M."/>
            <person name="Kelly W."/>
            <person name="Siezen R."/>
            <person name="Bachmann H."/>
            <person name="Van Hijum S."/>
        </authorList>
    </citation>
    <scope>NUCLEOTIDE SEQUENCE [LARGE SCALE GENOMIC DNA]</scope>
    <source>
        <strain evidence="9">LMG8520</strain>
    </source>
</reference>
<evidence type="ECO:0000256" key="3">
    <source>
        <dbReference type="ARBA" id="ARBA00023125"/>
    </source>
</evidence>
<evidence type="ECO:0000259" key="7">
    <source>
        <dbReference type="PROSITE" id="PS51900"/>
    </source>
</evidence>
<gene>
    <name evidence="8" type="ORF">LMG8520_1686</name>
</gene>
<dbReference type="GO" id="GO:0006310">
    <property type="term" value="P:DNA recombination"/>
    <property type="evidence" value="ECO:0007669"/>
    <property type="project" value="UniProtKB-KW"/>
</dbReference>
<evidence type="ECO:0000256" key="2">
    <source>
        <dbReference type="ARBA" id="ARBA00022908"/>
    </source>
</evidence>
<dbReference type="PROSITE" id="PS51898">
    <property type="entry name" value="TYR_RECOMBINASE"/>
    <property type="match status" value="1"/>
</dbReference>
<dbReference type="Proteomes" id="UP000054230">
    <property type="component" value="Unassembled WGS sequence"/>
</dbReference>
<evidence type="ECO:0000259" key="6">
    <source>
        <dbReference type="PROSITE" id="PS51898"/>
    </source>
</evidence>
<feature type="domain" description="Core-binding (CB)" evidence="7">
    <location>
        <begin position="3"/>
        <end position="88"/>
    </location>
</feature>
<comment type="similarity">
    <text evidence="1">Belongs to the 'phage' integrase family.</text>
</comment>
<dbReference type="CDD" id="cd00397">
    <property type="entry name" value="DNA_BRE_C"/>
    <property type="match status" value="1"/>
</dbReference>
<dbReference type="EMBL" id="LKLP01000084">
    <property type="protein sequence ID" value="KSU08263.1"/>
    <property type="molecule type" value="Genomic_DNA"/>
</dbReference>
<dbReference type="SUPFAM" id="SSF56349">
    <property type="entry name" value="DNA breaking-rejoining enzymes"/>
    <property type="match status" value="1"/>
</dbReference>
<evidence type="ECO:0000256" key="4">
    <source>
        <dbReference type="ARBA" id="ARBA00023172"/>
    </source>
</evidence>
<dbReference type="Pfam" id="PF02899">
    <property type="entry name" value="Phage_int_SAM_1"/>
    <property type="match status" value="1"/>
</dbReference>
<dbReference type="InterPro" id="IPR044068">
    <property type="entry name" value="CB"/>
</dbReference>
<dbReference type="InterPro" id="IPR002104">
    <property type="entry name" value="Integrase_catalytic"/>
</dbReference>
<keyword evidence="2" id="KW-0229">DNA integration</keyword>
<dbReference type="Gene3D" id="1.10.150.130">
    <property type="match status" value="1"/>
</dbReference>
<dbReference type="PROSITE" id="PS51900">
    <property type="entry name" value="CB"/>
    <property type="match status" value="1"/>
</dbReference>
<keyword evidence="3 5" id="KW-0238">DNA-binding</keyword>
<proteinExistence type="inferred from homology"/>
<dbReference type="GO" id="GO:0003677">
    <property type="term" value="F:DNA binding"/>
    <property type="evidence" value="ECO:0007669"/>
    <property type="project" value="UniProtKB-UniRule"/>
</dbReference>
<evidence type="ECO:0000313" key="9">
    <source>
        <dbReference type="Proteomes" id="UP000054230"/>
    </source>
</evidence>
<dbReference type="Gene3D" id="1.10.443.10">
    <property type="entry name" value="Intergrase catalytic core"/>
    <property type="match status" value="1"/>
</dbReference>
<keyword evidence="4" id="KW-0233">DNA recombination</keyword>
<dbReference type="PATRIC" id="fig|1360.106.peg.1541"/>
<sequence length="328" mass="38732">MEILIQSAIQEMLFDNKARGLSKNTIIFREKTLRVFSVFLCQNDILNINEIKPIHIKEYLVDRLECGYSETTVNGHLRVIRALFSYCINEEYIRYEEALIHRVKWIKEKKTIVNTFTDSEIKTMLQYTRKRTFNTIKKTGKGRTGFCTKFVNERNYLLLLILTDTGMRINEALSLKLENINDSQIIIKSGKGKKDRIVHCSPLVYKQYLKYTRAKKNYFESNGVIPIENIFVTQFGKKYDYRCAEKEIYKIGKAVNIRESIRISPHTFRHYFAQKLVSENVEIYMIQKLLGHASIKTTEIYLRSLNIEDEINKVIKLQSFTEFRLKKM</sequence>
<dbReference type="InterPro" id="IPR010998">
    <property type="entry name" value="Integrase_recombinase_N"/>
</dbReference>
<dbReference type="InterPro" id="IPR050090">
    <property type="entry name" value="Tyrosine_recombinase_XerCD"/>
</dbReference>
<dbReference type="InterPro" id="IPR013762">
    <property type="entry name" value="Integrase-like_cat_sf"/>
</dbReference>
<organism evidence="8 9">
    <name type="scientific">Lactococcus lactis subsp. lactis</name>
    <name type="common">Streptococcus lactis</name>
    <dbReference type="NCBI Taxonomy" id="1360"/>
    <lineage>
        <taxon>Bacteria</taxon>
        <taxon>Bacillati</taxon>
        <taxon>Bacillota</taxon>
        <taxon>Bacilli</taxon>
        <taxon>Lactobacillales</taxon>
        <taxon>Streptococcaceae</taxon>
        <taxon>Lactococcus</taxon>
    </lineage>
</organism>
<evidence type="ECO:0000256" key="5">
    <source>
        <dbReference type="PROSITE-ProRule" id="PRU01248"/>
    </source>
</evidence>
<dbReference type="Pfam" id="PF00589">
    <property type="entry name" value="Phage_integrase"/>
    <property type="match status" value="1"/>
</dbReference>
<protein>
    <submittedName>
        <fullName evidence="8">Integrase/recombinase XerD</fullName>
    </submittedName>
</protein>
<dbReference type="InterPro" id="IPR011010">
    <property type="entry name" value="DNA_brk_join_enz"/>
</dbReference>
<accession>A0A0V8D3Z6</accession>
<dbReference type="PANTHER" id="PTHR30349">
    <property type="entry name" value="PHAGE INTEGRASE-RELATED"/>
    <property type="match status" value="1"/>
</dbReference>
<evidence type="ECO:0000256" key="1">
    <source>
        <dbReference type="ARBA" id="ARBA00008857"/>
    </source>
</evidence>
<dbReference type="GO" id="GO:0015074">
    <property type="term" value="P:DNA integration"/>
    <property type="evidence" value="ECO:0007669"/>
    <property type="project" value="UniProtKB-KW"/>
</dbReference>
<name>A0A0V8D3Z6_LACLL</name>
<evidence type="ECO:0000313" key="8">
    <source>
        <dbReference type="EMBL" id="KSU08263.1"/>
    </source>
</evidence>
<dbReference type="AlphaFoldDB" id="A0A0V8D3Z6"/>
<feature type="domain" description="Tyr recombinase" evidence="6">
    <location>
        <begin position="111"/>
        <end position="316"/>
    </location>
</feature>
<dbReference type="PANTHER" id="PTHR30349:SF41">
    <property type="entry name" value="INTEGRASE_RECOMBINASE PROTEIN MJ0367-RELATED"/>
    <property type="match status" value="1"/>
</dbReference>
<comment type="caution">
    <text evidence="8">The sequence shown here is derived from an EMBL/GenBank/DDBJ whole genome shotgun (WGS) entry which is preliminary data.</text>
</comment>
<dbReference type="InterPro" id="IPR004107">
    <property type="entry name" value="Integrase_SAM-like_N"/>
</dbReference>